<gene>
    <name evidence="12" type="ORF">HJG63_005210</name>
</gene>
<keyword evidence="8 10" id="KW-0560">Oxidoreductase</keyword>
<dbReference type="EMBL" id="JACASE010000017">
    <property type="protein sequence ID" value="KAF6396700.1"/>
    <property type="molecule type" value="Genomic_DNA"/>
</dbReference>
<dbReference type="EC" id="1.-.-.-" evidence="10"/>
<protein>
    <recommendedName>
        <fullName evidence="3 10">Flavin-containing monooxygenase</fullName>
        <ecNumber evidence="10">1.-.-.-</ecNumber>
    </recommendedName>
</protein>
<evidence type="ECO:0000256" key="4">
    <source>
        <dbReference type="ARBA" id="ARBA00022630"/>
    </source>
</evidence>
<dbReference type="GO" id="GO:0005789">
    <property type="term" value="C:endoplasmic reticulum membrane"/>
    <property type="evidence" value="ECO:0007669"/>
    <property type="project" value="UniProtKB-SubCell"/>
</dbReference>
<evidence type="ECO:0000256" key="8">
    <source>
        <dbReference type="ARBA" id="ARBA00023002"/>
    </source>
</evidence>
<dbReference type="InterPro" id="IPR002253">
    <property type="entry name" value="Flavin_mOase_1"/>
</dbReference>
<evidence type="ECO:0000256" key="11">
    <source>
        <dbReference type="SAM" id="Phobius"/>
    </source>
</evidence>
<evidence type="ECO:0000313" key="13">
    <source>
        <dbReference type="Proteomes" id="UP000593571"/>
    </source>
</evidence>
<dbReference type="GO" id="GO:0050661">
    <property type="term" value="F:NADP binding"/>
    <property type="evidence" value="ECO:0007669"/>
    <property type="project" value="InterPro"/>
</dbReference>
<dbReference type="SUPFAM" id="SSF51905">
    <property type="entry name" value="FAD/NAD(P)-binding domain"/>
    <property type="match status" value="1"/>
</dbReference>
<evidence type="ECO:0000256" key="1">
    <source>
        <dbReference type="ARBA" id="ARBA00004389"/>
    </source>
</evidence>
<dbReference type="InterPro" id="IPR020946">
    <property type="entry name" value="Flavin_mOase-like"/>
</dbReference>
<dbReference type="GO" id="GO:0050660">
    <property type="term" value="F:flavin adenine dinucleotide binding"/>
    <property type="evidence" value="ECO:0007669"/>
    <property type="project" value="InterPro"/>
</dbReference>
<proteinExistence type="inferred from homology"/>
<keyword evidence="7 11" id="KW-1133">Transmembrane helix</keyword>
<evidence type="ECO:0000256" key="10">
    <source>
        <dbReference type="RuleBase" id="RU361177"/>
    </source>
</evidence>
<feature type="transmembrane region" description="Helical" evidence="11">
    <location>
        <begin position="131"/>
        <end position="151"/>
    </location>
</feature>
<evidence type="ECO:0000256" key="5">
    <source>
        <dbReference type="ARBA" id="ARBA00022692"/>
    </source>
</evidence>
<dbReference type="InterPro" id="IPR036188">
    <property type="entry name" value="FAD/NAD-bd_sf"/>
</dbReference>
<sequence length="152" mass="16995">MVEVQARWAVRVLKGVNKLPPSSVMIEEVNARKENKPSGFGLYNCTALGVAYITYVDELLTYTNAKPNLFSMLLTDPRLAFTVFFGPCTSYQFRLTGPGKWEGARNVILTQWDRSLKVTKTRIVQESPSPFASLLKLFSSLALLGAIFPIFL</sequence>
<evidence type="ECO:0000256" key="9">
    <source>
        <dbReference type="ARBA" id="ARBA00023136"/>
    </source>
</evidence>
<dbReference type="PRINTS" id="PR01121">
    <property type="entry name" value="FMOXYGENASE1"/>
</dbReference>
<comment type="cofactor">
    <cofactor evidence="10">
        <name>FAD</name>
        <dbReference type="ChEBI" id="CHEBI:57692"/>
    </cofactor>
</comment>
<keyword evidence="6 10" id="KW-0274">FAD</keyword>
<keyword evidence="4 10" id="KW-0285">Flavoprotein</keyword>
<name>A0A7J8BEH0_ROUAE</name>
<comment type="similarity">
    <text evidence="2 10">Belongs to the FMO family.</text>
</comment>
<evidence type="ECO:0000313" key="12">
    <source>
        <dbReference type="EMBL" id="KAF6396700.1"/>
    </source>
</evidence>
<comment type="subcellular location">
    <subcellularLocation>
        <location evidence="1">Endoplasmic reticulum membrane</location>
        <topology evidence="1">Single-pass membrane protein</topology>
    </subcellularLocation>
</comment>
<comment type="caution">
    <text evidence="12">The sequence shown here is derived from an EMBL/GenBank/DDBJ whole genome shotgun (WGS) entry which is preliminary data.</text>
</comment>
<dbReference type="Pfam" id="PF00743">
    <property type="entry name" value="FMO-like"/>
    <property type="match status" value="1"/>
</dbReference>
<accession>A0A7J8BEH0</accession>
<evidence type="ECO:0000256" key="7">
    <source>
        <dbReference type="ARBA" id="ARBA00022989"/>
    </source>
</evidence>
<dbReference type="InterPro" id="IPR050346">
    <property type="entry name" value="FMO-like"/>
</dbReference>
<keyword evidence="13" id="KW-1185">Reference proteome</keyword>
<organism evidence="12 13">
    <name type="scientific">Rousettus aegyptiacus</name>
    <name type="common">Egyptian fruit bat</name>
    <name type="synonym">Pteropus aegyptiacus</name>
    <dbReference type="NCBI Taxonomy" id="9407"/>
    <lineage>
        <taxon>Eukaryota</taxon>
        <taxon>Metazoa</taxon>
        <taxon>Chordata</taxon>
        <taxon>Craniata</taxon>
        <taxon>Vertebrata</taxon>
        <taxon>Euteleostomi</taxon>
        <taxon>Mammalia</taxon>
        <taxon>Eutheria</taxon>
        <taxon>Laurasiatheria</taxon>
        <taxon>Chiroptera</taxon>
        <taxon>Yinpterochiroptera</taxon>
        <taxon>Pteropodoidea</taxon>
        <taxon>Pteropodidae</taxon>
        <taxon>Rousettinae</taxon>
        <taxon>Rousettus</taxon>
    </lineage>
</organism>
<dbReference type="Proteomes" id="UP000593571">
    <property type="component" value="Unassembled WGS sequence"/>
</dbReference>
<keyword evidence="5 11" id="KW-0812">Transmembrane</keyword>
<dbReference type="AlphaFoldDB" id="A0A7J8BEH0"/>
<reference evidence="12 13" key="1">
    <citation type="journal article" date="2020" name="Nature">
        <title>Six reference-quality genomes reveal evolution of bat adaptations.</title>
        <authorList>
            <person name="Jebb D."/>
            <person name="Huang Z."/>
            <person name="Pippel M."/>
            <person name="Hughes G.M."/>
            <person name="Lavrichenko K."/>
            <person name="Devanna P."/>
            <person name="Winkler S."/>
            <person name="Jermiin L.S."/>
            <person name="Skirmuntt E.C."/>
            <person name="Katzourakis A."/>
            <person name="Burkitt-Gray L."/>
            <person name="Ray D.A."/>
            <person name="Sullivan K.A.M."/>
            <person name="Roscito J.G."/>
            <person name="Kirilenko B.M."/>
            <person name="Davalos L.M."/>
            <person name="Corthals A.P."/>
            <person name="Power M.L."/>
            <person name="Jones G."/>
            <person name="Ransome R.D."/>
            <person name="Dechmann D.K.N."/>
            <person name="Locatelli A.G."/>
            <person name="Puechmaille S.J."/>
            <person name="Fedrigo O."/>
            <person name="Jarvis E.D."/>
            <person name="Hiller M."/>
            <person name="Vernes S.C."/>
            <person name="Myers E.W."/>
            <person name="Teeling E.C."/>
        </authorList>
    </citation>
    <scope>NUCLEOTIDE SEQUENCE [LARGE SCALE GENOMIC DNA]</scope>
    <source>
        <strain evidence="12">MRouAeg1</strain>
        <tissue evidence="12">Muscle</tissue>
    </source>
</reference>
<evidence type="ECO:0000256" key="6">
    <source>
        <dbReference type="ARBA" id="ARBA00022827"/>
    </source>
</evidence>
<keyword evidence="10 12" id="KW-0503">Monooxygenase</keyword>
<dbReference type="Gene3D" id="3.50.50.60">
    <property type="entry name" value="FAD/NAD(P)-binding domain"/>
    <property type="match status" value="1"/>
</dbReference>
<dbReference type="PANTHER" id="PTHR23023">
    <property type="entry name" value="DIMETHYLANILINE MONOOXYGENASE"/>
    <property type="match status" value="1"/>
</dbReference>
<evidence type="ECO:0000256" key="3">
    <source>
        <dbReference type="ARBA" id="ARBA00012850"/>
    </source>
</evidence>
<keyword evidence="9 11" id="KW-0472">Membrane</keyword>
<evidence type="ECO:0000256" key="2">
    <source>
        <dbReference type="ARBA" id="ARBA00009183"/>
    </source>
</evidence>
<dbReference type="GO" id="GO:0004499">
    <property type="term" value="F:N,N-dimethylaniline monooxygenase activity"/>
    <property type="evidence" value="ECO:0007669"/>
    <property type="project" value="InterPro"/>
</dbReference>